<name>A0A7J7JG84_BUGNE</name>
<reference evidence="1" key="1">
    <citation type="submission" date="2020-06" db="EMBL/GenBank/DDBJ databases">
        <title>Draft genome of Bugula neritina, a colonial animal packing powerful symbionts and potential medicines.</title>
        <authorList>
            <person name="Rayko M."/>
        </authorList>
    </citation>
    <scope>NUCLEOTIDE SEQUENCE [LARGE SCALE GENOMIC DNA]</scope>
    <source>
        <strain evidence="1">Kwan_BN1</strain>
    </source>
</reference>
<evidence type="ECO:0000313" key="2">
    <source>
        <dbReference type="Proteomes" id="UP000593567"/>
    </source>
</evidence>
<keyword evidence="2" id="KW-1185">Reference proteome</keyword>
<organism evidence="1 2">
    <name type="scientific">Bugula neritina</name>
    <name type="common">Brown bryozoan</name>
    <name type="synonym">Sertularia neritina</name>
    <dbReference type="NCBI Taxonomy" id="10212"/>
    <lineage>
        <taxon>Eukaryota</taxon>
        <taxon>Metazoa</taxon>
        <taxon>Spiralia</taxon>
        <taxon>Lophotrochozoa</taxon>
        <taxon>Bryozoa</taxon>
        <taxon>Gymnolaemata</taxon>
        <taxon>Cheilostomatida</taxon>
        <taxon>Flustrina</taxon>
        <taxon>Buguloidea</taxon>
        <taxon>Bugulidae</taxon>
        <taxon>Bugula</taxon>
    </lineage>
</organism>
<gene>
    <name evidence="1" type="ORF">EB796_017065</name>
</gene>
<accession>A0A7J7JG84</accession>
<dbReference type="Proteomes" id="UP000593567">
    <property type="component" value="Unassembled WGS sequence"/>
</dbReference>
<proteinExistence type="predicted"/>
<dbReference type="AlphaFoldDB" id="A0A7J7JG84"/>
<sequence length="101" mass="11325">MNQIQSCNQSGGIEDNLVECDQNDVEFVSEKQADYGDMNSSACDHNTHQVTIIQNSTESDSDVEVVLDNSKEEQSMSVIQDSDDIVELYESVRDDNSDITW</sequence>
<evidence type="ECO:0000313" key="1">
    <source>
        <dbReference type="EMBL" id="KAF6024621.1"/>
    </source>
</evidence>
<comment type="caution">
    <text evidence="1">The sequence shown here is derived from an EMBL/GenBank/DDBJ whole genome shotgun (WGS) entry which is preliminary data.</text>
</comment>
<dbReference type="EMBL" id="VXIV02002554">
    <property type="protein sequence ID" value="KAF6024621.1"/>
    <property type="molecule type" value="Genomic_DNA"/>
</dbReference>
<protein>
    <submittedName>
        <fullName evidence="1">Uncharacterized protein</fullName>
    </submittedName>
</protein>